<dbReference type="Proteomes" id="UP000698752">
    <property type="component" value="Unassembled WGS sequence"/>
</dbReference>
<evidence type="ECO:0000256" key="1">
    <source>
        <dbReference type="ARBA" id="ARBA00001917"/>
    </source>
</evidence>
<comment type="cofactor">
    <cofactor evidence="1">
        <name>FMN</name>
        <dbReference type="ChEBI" id="CHEBI:58210"/>
    </cofactor>
</comment>
<dbReference type="RefSeq" id="WP_211869542.1">
    <property type="nucleotide sequence ID" value="NZ_JAAEDI010000014.1"/>
</dbReference>
<organism evidence="6 7">
    <name type="scientific">Neoroseomonas terrae</name>
    <dbReference type="NCBI Taxonomy" id="424799"/>
    <lineage>
        <taxon>Bacteria</taxon>
        <taxon>Pseudomonadati</taxon>
        <taxon>Pseudomonadota</taxon>
        <taxon>Alphaproteobacteria</taxon>
        <taxon>Acetobacterales</taxon>
        <taxon>Acetobacteraceae</taxon>
        <taxon>Neoroseomonas</taxon>
    </lineage>
</organism>
<dbReference type="Gene3D" id="2.30.110.10">
    <property type="entry name" value="Electron Transport, Fmn-binding Protein, Chain A"/>
    <property type="match status" value="1"/>
</dbReference>
<dbReference type="InterPro" id="IPR002563">
    <property type="entry name" value="Flavin_Rdtase-like_dom"/>
</dbReference>
<name>A0ABS5EIQ1_9PROT</name>
<protein>
    <submittedName>
        <fullName evidence="6">Flavin reductase family protein</fullName>
    </submittedName>
</protein>
<dbReference type="SMART" id="SM00903">
    <property type="entry name" value="Flavin_Reduct"/>
    <property type="match status" value="1"/>
</dbReference>
<reference evidence="7" key="1">
    <citation type="journal article" date="2021" name="Syst. Appl. Microbiol.">
        <title>Roseomonas hellenica sp. nov., isolated from roots of wild-growing Alkanna tinctoria.</title>
        <authorList>
            <person name="Rat A."/>
            <person name="Naranjo H.D."/>
            <person name="Lebbe L."/>
            <person name="Cnockaert M."/>
            <person name="Krigas N."/>
            <person name="Grigoriadou K."/>
            <person name="Maloupa E."/>
            <person name="Willems A."/>
        </authorList>
    </citation>
    <scope>NUCLEOTIDE SEQUENCE [LARGE SCALE GENOMIC DNA]</scope>
    <source>
        <strain evidence="7">LMG 31159</strain>
    </source>
</reference>
<dbReference type="PANTHER" id="PTHR33798:SF5">
    <property type="entry name" value="FLAVIN REDUCTASE LIKE DOMAIN-CONTAINING PROTEIN"/>
    <property type="match status" value="1"/>
</dbReference>
<dbReference type="InterPro" id="IPR012349">
    <property type="entry name" value="Split_barrel_FMN-bd"/>
</dbReference>
<evidence type="ECO:0000313" key="7">
    <source>
        <dbReference type="Proteomes" id="UP000698752"/>
    </source>
</evidence>
<evidence type="ECO:0000256" key="4">
    <source>
        <dbReference type="ARBA" id="ARBA00038054"/>
    </source>
</evidence>
<evidence type="ECO:0000313" key="6">
    <source>
        <dbReference type="EMBL" id="MBR0650881.1"/>
    </source>
</evidence>
<comment type="similarity">
    <text evidence="4">Belongs to the flavoredoxin family.</text>
</comment>
<evidence type="ECO:0000259" key="5">
    <source>
        <dbReference type="SMART" id="SM00903"/>
    </source>
</evidence>
<keyword evidence="7" id="KW-1185">Reference proteome</keyword>
<feature type="domain" description="Flavin reductase like" evidence="5">
    <location>
        <begin position="19"/>
        <end position="172"/>
    </location>
</feature>
<proteinExistence type="inferred from homology"/>
<comment type="caution">
    <text evidence="6">The sequence shown here is derived from an EMBL/GenBank/DDBJ whole genome shotgun (WGS) entry which is preliminary data.</text>
</comment>
<dbReference type="Pfam" id="PF01613">
    <property type="entry name" value="Flavin_Reduct"/>
    <property type="match status" value="1"/>
</dbReference>
<dbReference type="PANTHER" id="PTHR33798">
    <property type="entry name" value="FLAVOPROTEIN OXYGENASE"/>
    <property type="match status" value="1"/>
</dbReference>
<gene>
    <name evidence="6" type="ORF">GXW78_14505</name>
</gene>
<evidence type="ECO:0000256" key="3">
    <source>
        <dbReference type="ARBA" id="ARBA00022643"/>
    </source>
</evidence>
<evidence type="ECO:0000256" key="2">
    <source>
        <dbReference type="ARBA" id="ARBA00022630"/>
    </source>
</evidence>
<keyword evidence="2" id="KW-0285">Flavoprotein</keyword>
<dbReference type="EMBL" id="JAAEDI010000014">
    <property type="protein sequence ID" value="MBR0650881.1"/>
    <property type="molecule type" value="Genomic_DNA"/>
</dbReference>
<accession>A0ABS5EIQ1</accession>
<sequence>MEFDFDALPARERYKLMVSTVVPRPIAWVVTTDAEGRVNAAPYSFFGLLSDDPPILSVGIAPRPDGELKHTLLNIETRREFTVCLVSDATAEAMNVTAADVPAGVDEVALAGLTPVPSTRIGVPRIAESPVAMECVVHDRLPLGRRVAVLGRIIALHVHDDCVLDPQRRYIDTPKLDLVGRLHGESAYARIRDRFDLARPDTARITEAAAAGRPVPRTERF</sequence>
<dbReference type="SUPFAM" id="SSF50475">
    <property type="entry name" value="FMN-binding split barrel"/>
    <property type="match status" value="1"/>
</dbReference>
<keyword evidence="3" id="KW-0288">FMN</keyword>